<dbReference type="Gene3D" id="2.40.70.10">
    <property type="entry name" value="Acid Proteases"/>
    <property type="match status" value="1"/>
</dbReference>
<dbReference type="Pfam" id="PF08284">
    <property type="entry name" value="RVP_2"/>
    <property type="match status" value="1"/>
</dbReference>
<protein>
    <recommendedName>
        <fullName evidence="3">CCHC-type domain-containing protein</fullName>
    </recommendedName>
</protein>
<evidence type="ECO:0000259" key="3">
    <source>
        <dbReference type="PROSITE" id="PS50158"/>
    </source>
</evidence>
<dbReference type="SMART" id="SM00343">
    <property type="entry name" value="ZnF_C2HC"/>
    <property type="match status" value="1"/>
</dbReference>
<feature type="region of interest" description="Disordered" evidence="2">
    <location>
        <begin position="58"/>
        <end position="82"/>
    </location>
</feature>
<sequence>MEMPMCGSSVSCWPDPKTRGRSDQAAVRGTIKFKEAPECRERQGRCFNCGQEGHISRDCPARASSTPSVASTPAPPPYQGGAPYVPVLAGRALAPRQPEVTRSTPSGRVFAAQAQAEEPVQAEEPDVVAGMVLINGVRSRALFDTGATHSFISRAFARMLDIPIEASGRWQVEGPESSFNTYTECSSCPVQVGDWVMPIRMLELTKLEAYDVILGMDWLSRTEGVPLSSLSEFLFRRDGIGDEG</sequence>
<dbReference type="GO" id="GO:0004190">
    <property type="term" value="F:aspartic-type endopeptidase activity"/>
    <property type="evidence" value="ECO:0007669"/>
    <property type="project" value="InterPro"/>
</dbReference>
<keyword evidence="1" id="KW-0863">Zinc-finger</keyword>
<organism evidence="4">
    <name type="scientific">Ananas comosus var. bracteatus</name>
    <name type="common">red pineapple</name>
    <dbReference type="NCBI Taxonomy" id="296719"/>
    <lineage>
        <taxon>Eukaryota</taxon>
        <taxon>Viridiplantae</taxon>
        <taxon>Streptophyta</taxon>
        <taxon>Embryophyta</taxon>
        <taxon>Tracheophyta</taxon>
        <taxon>Spermatophyta</taxon>
        <taxon>Magnoliopsida</taxon>
        <taxon>Liliopsida</taxon>
        <taxon>Poales</taxon>
        <taxon>Bromeliaceae</taxon>
        <taxon>Bromelioideae</taxon>
        <taxon>Ananas</taxon>
    </lineage>
</organism>
<dbReference type="Pfam" id="PF00098">
    <property type="entry name" value="zf-CCHC"/>
    <property type="match status" value="1"/>
</dbReference>
<dbReference type="InterPro" id="IPR032567">
    <property type="entry name" value="RTL1-rel"/>
</dbReference>
<dbReference type="PROSITE" id="PS00141">
    <property type="entry name" value="ASP_PROTEASE"/>
    <property type="match status" value="1"/>
</dbReference>
<feature type="domain" description="CCHC-type" evidence="3">
    <location>
        <begin position="45"/>
        <end position="60"/>
    </location>
</feature>
<dbReference type="PANTHER" id="PTHR15503">
    <property type="entry name" value="LDOC1 RELATED"/>
    <property type="match status" value="1"/>
</dbReference>
<dbReference type="PANTHER" id="PTHR15503:SF45">
    <property type="entry name" value="RNA-DIRECTED DNA POLYMERASE HOMOLOG"/>
    <property type="match status" value="1"/>
</dbReference>
<dbReference type="InterPro" id="IPR021109">
    <property type="entry name" value="Peptidase_aspartic_dom_sf"/>
</dbReference>
<dbReference type="CDD" id="cd00303">
    <property type="entry name" value="retropepsin_like"/>
    <property type="match status" value="1"/>
</dbReference>
<dbReference type="InterPro" id="IPR001969">
    <property type="entry name" value="Aspartic_peptidase_AS"/>
</dbReference>
<dbReference type="Gene3D" id="4.10.60.10">
    <property type="entry name" value="Zinc finger, CCHC-type"/>
    <property type="match status" value="1"/>
</dbReference>
<evidence type="ECO:0000256" key="2">
    <source>
        <dbReference type="SAM" id="MobiDB-lite"/>
    </source>
</evidence>
<evidence type="ECO:0000256" key="1">
    <source>
        <dbReference type="PROSITE-ProRule" id="PRU00047"/>
    </source>
</evidence>
<reference evidence="4" key="1">
    <citation type="submission" date="2020-07" db="EMBL/GenBank/DDBJ databases">
        <authorList>
            <person name="Lin J."/>
        </authorList>
    </citation>
    <scope>NUCLEOTIDE SEQUENCE</scope>
</reference>
<dbReference type="AlphaFoldDB" id="A0A6V7NT99"/>
<dbReference type="InterPro" id="IPR036875">
    <property type="entry name" value="Znf_CCHC_sf"/>
</dbReference>
<gene>
    <name evidence="4" type="ORF">CB5_LOCUS5006</name>
</gene>
<proteinExistence type="predicted"/>
<dbReference type="InterPro" id="IPR001878">
    <property type="entry name" value="Znf_CCHC"/>
</dbReference>
<dbReference type="EMBL" id="LR862141">
    <property type="protein sequence ID" value="CAD1821795.1"/>
    <property type="molecule type" value="Genomic_DNA"/>
</dbReference>
<accession>A0A6V7NT99</accession>
<feature type="compositionally biased region" description="Low complexity" evidence="2">
    <location>
        <begin position="61"/>
        <end position="72"/>
    </location>
</feature>
<name>A0A6V7NT99_ANACO</name>
<dbReference type="GO" id="GO:0006508">
    <property type="term" value="P:proteolysis"/>
    <property type="evidence" value="ECO:0007669"/>
    <property type="project" value="InterPro"/>
</dbReference>
<keyword evidence="1" id="KW-0479">Metal-binding</keyword>
<dbReference type="PROSITE" id="PS50158">
    <property type="entry name" value="ZF_CCHC"/>
    <property type="match status" value="1"/>
</dbReference>
<dbReference type="GO" id="GO:0008270">
    <property type="term" value="F:zinc ion binding"/>
    <property type="evidence" value="ECO:0007669"/>
    <property type="project" value="UniProtKB-KW"/>
</dbReference>
<dbReference type="SUPFAM" id="SSF50630">
    <property type="entry name" value="Acid proteases"/>
    <property type="match status" value="1"/>
</dbReference>
<dbReference type="SUPFAM" id="SSF57756">
    <property type="entry name" value="Retrovirus zinc finger-like domains"/>
    <property type="match status" value="1"/>
</dbReference>
<evidence type="ECO:0000313" key="4">
    <source>
        <dbReference type="EMBL" id="CAD1821795.1"/>
    </source>
</evidence>
<dbReference type="GO" id="GO:0003676">
    <property type="term" value="F:nucleic acid binding"/>
    <property type="evidence" value="ECO:0007669"/>
    <property type="project" value="InterPro"/>
</dbReference>
<keyword evidence="1" id="KW-0862">Zinc</keyword>